<name>A0A1G9I9N3_9FLAO</name>
<keyword evidence="15" id="KW-1185">Reference proteome</keyword>
<sequence>MKYFCSSCFFLFYIFIFGQQQPKVDFLHAEVSIVPLPQEKQIKGQVTYEFDALSAVDSVFLDAKNMHFQSVRLNGKEVKFSNDGKTISIKKSFKKGKKYRLLLDYTVNPKQTVYFLGWDDSITGNEQIWTQGQGKYTSYWLPSFDDMTEKVVFDVSITFSRDYQVIANGKLINTEDNSLKDTMRVWSYDMIQPMSSYLLAFAIGNYTKQELTATSGIPILNYYYPKDSAKVEPTYRYTKRIFDFLEMEIGVPYPWQNYKQIPVRDFLYSGMENTGATIFSDGFVIDSTAFVDKNYINVNAHELAHQWFGDLVTEVDGHSHWLHEGFATYYAYLAAKEIFGDDYFYWKLYETLLELQALVDRGDAQSLNDPKAGSLIFYEKGAWALFMLRSQIGDAAFKNGIRNYLNKYKFKNVTIANFLEEMERSSGENLSAFANDWIKNVDIPLAAAKKRLADASTSLSLLFEMEKDLKVSKDTDFDFSNYWNRSNSTKFKEHLVMNYQKQLPDEIINQVLNSEDILVKKGLVATVQDIKVYPKAKIEAFLHEKSYLLIENTLGKLWMAYPDDQKRYLDATKDITGLPNKNVRLLWLTLAILTNDYEGRNTQLYFDELSGFTSPEYSSEIRRGAFEYLKQAFGFTETNLLDLIQASTHYSWRFKKFARDLLDELLKEEVYKDRIIALTGKLNPEEKRYIDTKLK</sequence>
<comment type="similarity">
    <text evidence="3">Belongs to the peptidase M1 family.</text>
</comment>
<dbReference type="GO" id="GO:0008270">
    <property type="term" value="F:zinc ion binding"/>
    <property type="evidence" value="ECO:0007669"/>
    <property type="project" value="InterPro"/>
</dbReference>
<evidence type="ECO:0000259" key="12">
    <source>
        <dbReference type="Pfam" id="PF01433"/>
    </source>
</evidence>
<dbReference type="Pfam" id="PF17900">
    <property type="entry name" value="Peptidase_M1_N"/>
    <property type="match status" value="1"/>
</dbReference>
<dbReference type="Pfam" id="PF01433">
    <property type="entry name" value="Peptidase_M1"/>
    <property type="match status" value="1"/>
</dbReference>
<evidence type="ECO:0000256" key="6">
    <source>
        <dbReference type="ARBA" id="ARBA00022438"/>
    </source>
</evidence>
<evidence type="ECO:0000256" key="4">
    <source>
        <dbReference type="ARBA" id="ARBA00012564"/>
    </source>
</evidence>
<dbReference type="AlphaFoldDB" id="A0A1G9I9N3"/>
<evidence type="ECO:0000256" key="11">
    <source>
        <dbReference type="ARBA" id="ARBA00023049"/>
    </source>
</evidence>
<dbReference type="PANTHER" id="PTHR11533">
    <property type="entry name" value="PROTEASE M1 ZINC METALLOPROTEASE"/>
    <property type="match status" value="1"/>
</dbReference>
<keyword evidence="6 14" id="KW-0031">Aminopeptidase</keyword>
<evidence type="ECO:0000256" key="10">
    <source>
        <dbReference type="ARBA" id="ARBA00022833"/>
    </source>
</evidence>
<dbReference type="OrthoDB" id="100605at2"/>
<evidence type="ECO:0000256" key="7">
    <source>
        <dbReference type="ARBA" id="ARBA00022670"/>
    </source>
</evidence>
<proteinExistence type="inferred from homology"/>
<comment type="catalytic activity">
    <reaction evidence="1">
        <text>Release of an N-terminal amino acid, Xaa-|-Yaa- from a peptide, amide or arylamide. Xaa is preferably Ala, but may be most amino acids including Pro (slow action). When a terminal hydrophobic residue is followed by a prolyl residue, the two may be released as an intact Xaa-Pro dipeptide.</text>
        <dbReference type="EC" id="3.4.11.2"/>
    </reaction>
</comment>
<dbReference type="SUPFAM" id="SSF63737">
    <property type="entry name" value="Leukotriene A4 hydrolase N-terminal domain"/>
    <property type="match status" value="1"/>
</dbReference>
<dbReference type="PRINTS" id="PR00756">
    <property type="entry name" value="ALADIPTASE"/>
</dbReference>
<dbReference type="SUPFAM" id="SSF55486">
    <property type="entry name" value="Metalloproteases ('zincins'), catalytic domain"/>
    <property type="match status" value="1"/>
</dbReference>
<evidence type="ECO:0000256" key="5">
    <source>
        <dbReference type="ARBA" id="ARBA00015611"/>
    </source>
</evidence>
<dbReference type="RefSeq" id="WP_089884098.1">
    <property type="nucleotide sequence ID" value="NZ_FNGV01000001.1"/>
</dbReference>
<dbReference type="GO" id="GO:0042277">
    <property type="term" value="F:peptide binding"/>
    <property type="evidence" value="ECO:0007669"/>
    <property type="project" value="TreeGrafter"/>
</dbReference>
<dbReference type="GO" id="GO:0043171">
    <property type="term" value="P:peptide catabolic process"/>
    <property type="evidence" value="ECO:0007669"/>
    <property type="project" value="TreeGrafter"/>
</dbReference>
<evidence type="ECO:0000256" key="3">
    <source>
        <dbReference type="ARBA" id="ARBA00010136"/>
    </source>
</evidence>
<dbReference type="GO" id="GO:0016285">
    <property type="term" value="F:alanyl aminopeptidase activity"/>
    <property type="evidence" value="ECO:0007669"/>
    <property type="project" value="UniProtKB-EC"/>
</dbReference>
<dbReference type="InterPro" id="IPR045357">
    <property type="entry name" value="Aminopeptidase_N-like_N"/>
</dbReference>
<feature type="domain" description="Peptidase M1 membrane alanine aminopeptidase" evidence="12">
    <location>
        <begin position="237"/>
        <end position="437"/>
    </location>
</feature>
<evidence type="ECO:0000256" key="8">
    <source>
        <dbReference type="ARBA" id="ARBA00022723"/>
    </source>
</evidence>
<dbReference type="InterPro" id="IPR042097">
    <property type="entry name" value="Aminopeptidase_N-like_N_sf"/>
</dbReference>
<accession>A0A1G9I9N3</accession>
<keyword evidence="7" id="KW-0645">Protease</keyword>
<evidence type="ECO:0000256" key="2">
    <source>
        <dbReference type="ARBA" id="ARBA00001947"/>
    </source>
</evidence>
<dbReference type="EC" id="3.4.11.2" evidence="4"/>
<dbReference type="PANTHER" id="PTHR11533:SF174">
    <property type="entry name" value="PUROMYCIN-SENSITIVE AMINOPEPTIDASE-RELATED"/>
    <property type="match status" value="1"/>
</dbReference>
<dbReference type="Proteomes" id="UP000199440">
    <property type="component" value="Unassembled WGS sequence"/>
</dbReference>
<keyword evidence="10" id="KW-0862">Zinc</keyword>
<protein>
    <recommendedName>
        <fullName evidence="5">Aminopeptidase N</fullName>
        <ecNumber evidence="4">3.4.11.2</ecNumber>
    </recommendedName>
</protein>
<evidence type="ECO:0000313" key="15">
    <source>
        <dbReference type="Proteomes" id="UP000199440"/>
    </source>
</evidence>
<evidence type="ECO:0000313" key="14">
    <source>
        <dbReference type="EMBL" id="SDL21812.1"/>
    </source>
</evidence>
<dbReference type="Gene3D" id="1.10.390.10">
    <property type="entry name" value="Neutral Protease Domain 2"/>
    <property type="match status" value="1"/>
</dbReference>
<keyword evidence="8" id="KW-0479">Metal-binding</keyword>
<dbReference type="GO" id="GO:0005737">
    <property type="term" value="C:cytoplasm"/>
    <property type="evidence" value="ECO:0007669"/>
    <property type="project" value="TreeGrafter"/>
</dbReference>
<reference evidence="14 15" key="1">
    <citation type="submission" date="2016-10" db="EMBL/GenBank/DDBJ databases">
        <authorList>
            <person name="de Groot N.N."/>
        </authorList>
    </citation>
    <scope>NUCLEOTIDE SEQUENCE [LARGE SCALE GENOMIC DNA]</scope>
    <source>
        <strain evidence="14 15">DSM 19886</strain>
    </source>
</reference>
<organism evidence="14 15">
    <name type="scientific">Kriegella aquimaris</name>
    <dbReference type="NCBI Taxonomy" id="192904"/>
    <lineage>
        <taxon>Bacteria</taxon>
        <taxon>Pseudomonadati</taxon>
        <taxon>Bacteroidota</taxon>
        <taxon>Flavobacteriia</taxon>
        <taxon>Flavobacteriales</taxon>
        <taxon>Flavobacteriaceae</taxon>
        <taxon>Kriegella</taxon>
    </lineage>
</organism>
<evidence type="ECO:0000259" key="13">
    <source>
        <dbReference type="Pfam" id="PF17900"/>
    </source>
</evidence>
<evidence type="ECO:0000256" key="9">
    <source>
        <dbReference type="ARBA" id="ARBA00022801"/>
    </source>
</evidence>
<feature type="domain" description="Aminopeptidase N-like N-terminal" evidence="13">
    <location>
        <begin position="29"/>
        <end position="198"/>
    </location>
</feature>
<dbReference type="Gene3D" id="2.60.40.1730">
    <property type="entry name" value="tricorn interacting facor f3 domain"/>
    <property type="match status" value="1"/>
</dbReference>
<dbReference type="GO" id="GO:0006508">
    <property type="term" value="P:proteolysis"/>
    <property type="evidence" value="ECO:0007669"/>
    <property type="project" value="UniProtKB-KW"/>
</dbReference>
<evidence type="ECO:0000256" key="1">
    <source>
        <dbReference type="ARBA" id="ARBA00000098"/>
    </source>
</evidence>
<dbReference type="InterPro" id="IPR001930">
    <property type="entry name" value="Peptidase_M1"/>
</dbReference>
<dbReference type="CDD" id="cd09603">
    <property type="entry name" value="M1_APN_like"/>
    <property type="match status" value="1"/>
</dbReference>
<dbReference type="GO" id="GO:0005615">
    <property type="term" value="C:extracellular space"/>
    <property type="evidence" value="ECO:0007669"/>
    <property type="project" value="TreeGrafter"/>
</dbReference>
<keyword evidence="11" id="KW-0482">Metalloprotease</keyword>
<dbReference type="InterPro" id="IPR027268">
    <property type="entry name" value="Peptidase_M4/M1_CTD_sf"/>
</dbReference>
<dbReference type="EMBL" id="FNGV01000001">
    <property type="protein sequence ID" value="SDL21812.1"/>
    <property type="molecule type" value="Genomic_DNA"/>
</dbReference>
<gene>
    <name evidence="14" type="ORF">SAMN04488514_10145</name>
</gene>
<dbReference type="InterPro" id="IPR050344">
    <property type="entry name" value="Peptidase_M1_aminopeptidases"/>
</dbReference>
<comment type="cofactor">
    <cofactor evidence="2">
        <name>Zn(2+)</name>
        <dbReference type="ChEBI" id="CHEBI:29105"/>
    </cofactor>
</comment>
<dbReference type="GO" id="GO:0070006">
    <property type="term" value="F:metalloaminopeptidase activity"/>
    <property type="evidence" value="ECO:0007669"/>
    <property type="project" value="TreeGrafter"/>
</dbReference>
<dbReference type="GO" id="GO:0016020">
    <property type="term" value="C:membrane"/>
    <property type="evidence" value="ECO:0007669"/>
    <property type="project" value="TreeGrafter"/>
</dbReference>
<dbReference type="STRING" id="192904.SAMN04488514_10145"/>
<keyword evidence="9" id="KW-0378">Hydrolase</keyword>
<dbReference type="InterPro" id="IPR014782">
    <property type="entry name" value="Peptidase_M1_dom"/>
</dbReference>